<proteinExistence type="predicted"/>
<keyword evidence="1" id="KW-0472">Membrane</keyword>
<accession>A0A367ZD29</accession>
<gene>
    <name evidence="2" type="ORF">OZSIB_3751</name>
</gene>
<evidence type="ECO:0000313" key="2">
    <source>
        <dbReference type="EMBL" id="RCK75312.1"/>
    </source>
</evidence>
<keyword evidence="1" id="KW-1133">Transmembrane helix</keyword>
<dbReference type="EMBL" id="QOQW01000039">
    <property type="protein sequence ID" value="RCK75312.1"/>
    <property type="molecule type" value="Genomic_DNA"/>
</dbReference>
<name>A0A367ZD29_9BACT</name>
<protein>
    <submittedName>
        <fullName evidence="2">Uncharacterized protein</fullName>
    </submittedName>
</protein>
<sequence>MIVQEWIVVFQQVSNCYVPTLILLFLFFFAWMAFIWSTIAGTGQKSTPLSAIIQIGFCGLACVGCGLGTLGFLITPDNTEAVFDVLGLLKPLNLVSSYVQVVLLWALKKLA</sequence>
<dbReference type="AlphaFoldDB" id="A0A367ZD29"/>
<evidence type="ECO:0000256" key="1">
    <source>
        <dbReference type="SAM" id="Phobius"/>
    </source>
</evidence>
<reference evidence="2 3" key="1">
    <citation type="submission" date="2018-05" db="EMBL/GenBank/DDBJ databases">
        <title>A metagenomic window into the 2 km-deep terrestrial subsurface aquifer revealed taxonomically and functionally diverse microbial community comprising novel uncultured bacterial lineages.</title>
        <authorList>
            <person name="Kadnikov V.V."/>
            <person name="Mardanov A.V."/>
            <person name="Beletsky A.V."/>
            <person name="Banks D."/>
            <person name="Pimenov N.V."/>
            <person name="Frank Y.A."/>
            <person name="Karnachuk O.V."/>
            <person name="Ravin N.V."/>
        </authorList>
    </citation>
    <scope>NUCLEOTIDE SEQUENCE [LARGE SCALE GENOMIC DNA]</scope>
    <source>
        <strain evidence="2">BY5</strain>
    </source>
</reference>
<comment type="caution">
    <text evidence="2">The sequence shown here is derived from an EMBL/GenBank/DDBJ whole genome shotgun (WGS) entry which is preliminary data.</text>
</comment>
<feature type="transmembrane region" description="Helical" evidence="1">
    <location>
        <begin position="20"/>
        <end position="39"/>
    </location>
</feature>
<feature type="transmembrane region" description="Helical" evidence="1">
    <location>
        <begin position="51"/>
        <end position="74"/>
    </location>
</feature>
<organism evidence="2 3">
    <name type="scientific">Candidatus Ozemobacter sibiricus</name>
    <dbReference type="NCBI Taxonomy" id="2268124"/>
    <lineage>
        <taxon>Bacteria</taxon>
        <taxon>Candidatus Ozemobacteria</taxon>
        <taxon>Candidatus Ozemobacterales</taxon>
        <taxon>Candidatus Ozemobacteraceae</taxon>
        <taxon>Candidatus Ozemobacter</taxon>
    </lineage>
</organism>
<dbReference type="Proteomes" id="UP000252355">
    <property type="component" value="Unassembled WGS sequence"/>
</dbReference>
<evidence type="ECO:0000313" key="3">
    <source>
        <dbReference type="Proteomes" id="UP000252355"/>
    </source>
</evidence>
<keyword evidence="1" id="KW-0812">Transmembrane</keyword>
<feature type="transmembrane region" description="Helical" evidence="1">
    <location>
        <begin position="86"/>
        <end position="107"/>
    </location>
</feature>